<dbReference type="InterPro" id="IPR011067">
    <property type="entry name" value="Plasmid_toxin/cell-grow_inhib"/>
</dbReference>
<dbReference type="GO" id="GO:0003677">
    <property type="term" value="F:DNA binding"/>
    <property type="evidence" value="ECO:0007669"/>
    <property type="project" value="InterPro"/>
</dbReference>
<evidence type="ECO:0000256" key="1">
    <source>
        <dbReference type="ARBA" id="ARBA00007521"/>
    </source>
</evidence>
<dbReference type="eggNOG" id="COG2337">
    <property type="taxonomic scope" value="Bacteria"/>
</dbReference>
<evidence type="ECO:0000313" key="3">
    <source>
        <dbReference type="EMBL" id="AFY91537.1"/>
    </source>
</evidence>
<dbReference type="SUPFAM" id="SSF50118">
    <property type="entry name" value="Cell growth inhibitor/plasmid maintenance toxic component"/>
    <property type="match status" value="1"/>
</dbReference>
<keyword evidence="4" id="KW-1185">Reference proteome</keyword>
<dbReference type="EMBL" id="CP003600">
    <property type="protein sequence ID" value="AFY91537.1"/>
    <property type="molecule type" value="Genomic_DNA"/>
</dbReference>
<keyword evidence="2" id="KW-1277">Toxin-antitoxin system</keyword>
<organism evidence="3 4">
    <name type="scientific">Chamaesiphon minutus (strain ATCC 27169 / PCC 6605)</name>
    <dbReference type="NCBI Taxonomy" id="1173020"/>
    <lineage>
        <taxon>Bacteria</taxon>
        <taxon>Bacillati</taxon>
        <taxon>Cyanobacteriota</taxon>
        <taxon>Cyanophyceae</taxon>
        <taxon>Gomontiellales</taxon>
        <taxon>Chamaesiphonaceae</taxon>
        <taxon>Chamaesiphon</taxon>
    </lineage>
</organism>
<dbReference type="STRING" id="1173020.Cha6605_0235"/>
<dbReference type="InterPro" id="IPR003477">
    <property type="entry name" value="PemK-like"/>
</dbReference>
<dbReference type="Proteomes" id="UP000010366">
    <property type="component" value="Chromosome"/>
</dbReference>
<accession>K9U8X0</accession>
<proteinExistence type="inferred from homology"/>
<dbReference type="Gene3D" id="2.30.30.110">
    <property type="match status" value="1"/>
</dbReference>
<evidence type="ECO:0000313" key="4">
    <source>
        <dbReference type="Proteomes" id="UP000010366"/>
    </source>
</evidence>
<comment type="similarity">
    <text evidence="1">Belongs to the PemK/MazF family.</text>
</comment>
<dbReference type="Pfam" id="PF02452">
    <property type="entry name" value="PemK_toxin"/>
    <property type="match status" value="1"/>
</dbReference>
<dbReference type="KEGG" id="cmp:Cha6605_0235"/>
<name>K9U8X0_CHAP6</name>
<dbReference type="RefSeq" id="WP_015157732.1">
    <property type="nucleotide sequence ID" value="NC_019697.1"/>
</dbReference>
<dbReference type="AlphaFoldDB" id="K9U8X0"/>
<protein>
    <submittedName>
        <fullName evidence="3">PemK-like protein</fullName>
    </submittedName>
</protein>
<dbReference type="PATRIC" id="fig|1173020.3.peg.278"/>
<sequence>MAKFVVGDVVIVPFPFSDLTQTKRRPALIVADLQGEDLILCQITSQTISDRYAVSISDDDFTIGGLNQPSNIRPNRIFTASQTIIAYKAGAIIPTKLLEAIDRIVEILHAPQN</sequence>
<reference evidence="3 4" key="1">
    <citation type="submission" date="2012-05" db="EMBL/GenBank/DDBJ databases">
        <title>Finished chromosome of genome of Chamaesiphon sp. PCC 6605.</title>
        <authorList>
            <consortium name="US DOE Joint Genome Institute"/>
            <person name="Gugger M."/>
            <person name="Coursin T."/>
            <person name="Rippka R."/>
            <person name="Tandeau De Marsac N."/>
            <person name="Huntemann M."/>
            <person name="Wei C.-L."/>
            <person name="Han J."/>
            <person name="Detter J.C."/>
            <person name="Han C."/>
            <person name="Tapia R."/>
            <person name="Chen A."/>
            <person name="Kyrpides N."/>
            <person name="Mavromatis K."/>
            <person name="Markowitz V."/>
            <person name="Szeto E."/>
            <person name="Ivanova N."/>
            <person name="Pagani I."/>
            <person name="Pati A."/>
            <person name="Goodwin L."/>
            <person name="Nordberg H.P."/>
            <person name="Cantor M.N."/>
            <person name="Hua S.X."/>
            <person name="Woyke T."/>
            <person name="Kerfeld C.A."/>
        </authorList>
    </citation>
    <scope>NUCLEOTIDE SEQUENCE [LARGE SCALE GENOMIC DNA]</scope>
    <source>
        <strain evidence="4">ATCC 27169 / PCC 6605</strain>
    </source>
</reference>
<dbReference type="HOGENOM" id="CLU_121823_6_0_3"/>
<evidence type="ECO:0000256" key="2">
    <source>
        <dbReference type="ARBA" id="ARBA00022649"/>
    </source>
</evidence>
<dbReference type="OrthoDB" id="129822at2"/>
<gene>
    <name evidence="3" type="ORF">Cha6605_0235</name>
</gene>